<dbReference type="RefSeq" id="WP_068406379.1">
    <property type="nucleotide sequence ID" value="NZ_CP014504.1"/>
</dbReference>
<name>A0A127VK98_9SPHI</name>
<evidence type="ECO:0000313" key="1">
    <source>
        <dbReference type="EMBL" id="AMQ01720.1"/>
    </source>
</evidence>
<reference evidence="1 2" key="1">
    <citation type="submission" date="2016-03" db="EMBL/GenBank/DDBJ databases">
        <title>Complete genome sequence of Pedobacter cryoconitis PAMC 27485.</title>
        <authorList>
            <person name="Lee J."/>
            <person name="Kim O.-S."/>
        </authorList>
    </citation>
    <scope>NUCLEOTIDE SEQUENCE [LARGE SCALE GENOMIC DNA]</scope>
    <source>
        <strain evidence="1 2">PAMC 27485</strain>
    </source>
</reference>
<dbReference type="PATRIC" id="fig|188932.3.peg.5079"/>
<keyword evidence="2" id="KW-1185">Reference proteome</keyword>
<sequence length="181" mass="21230">MSKKTQSLTKLQTLKTPDEMTVIAPSEETILAQNLELRNENVEKAYYNIVKGTKELLTAFETLKYRISVTVDHAKSGKETKLINEWLCFFYNYTLTMNRFGYKMIYVSYDEDALTRFGDKLFNRMLRIVFRCTNLESSDINIENCIRIDHSATDIQPFFINRLFNQEKDYVTVTTEEKVPS</sequence>
<dbReference type="AlphaFoldDB" id="A0A127VK98"/>
<evidence type="ECO:0000313" key="2">
    <source>
        <dbReference type="Proteomes" id="UP000071561"/>
    </source>
</evidence>
<proteinExistence type="predicted"/>
<gene>
    <name evidence="1" type="ORF">AY601_4900</name>
</gene>
<dbReference type="EMBL" id="CP014504">
    <property type="protein sequence ID" value="AMQ01720.1"/>
    <property type="molecule type" value="Genomic_DNA"/>
</dbReference>
<protein>
    <submittedName>
        <fullName evidence="1">Uncharacterized protein</fullName>
    </submittedName>
</protein>
<dbReference type="KEGG" id="pcm:AY601_4900"/>
<accession>A0A127VK98</accession>
<dbReference type="Proteomes" id="UP000071561">
    <property type="component" value="Chromosome"/>
</dbReference>
<dbReference type="OrthoDB" id="768909at2"/>
<organism evidence="1 2">
    <name type="scientific">Pedobacter cryoconitis</name>
    <dbReference type="NCBI Taxonomy" id="188932"/>
    <lineage>
        <taxon>Bacteria</taxon>
        <taxon>Pseudomonadati</taxon>
        <taxon>Bacteroidota</taxon>
        <taxon>Sphingobacteriia</taxon>
        <taxon>Sphingobacteriales</taxon>
        <taxon>Sphingobacteriaceae</taxon>
        <taxon>Pedobacter</taxon>
    </lineage>
</organism>